<reference evidence="1" key="1">
    <citation type="submission" date="2022-03" db="EMBL/GenBank/DDBJ databases">
        <authorList>
            <person name="Sayadi A."/>
        </authorList>
    </citation>
    <scope>NUCLEOTIDE SEQUENCE</scope>
</reference>
<evidence type="ECO:0000313" key="1">
    <source>
        <dbReference type="EMBL" id="CAH1982850.1"/>
    </source>
</evidence>
<proteinExistence type="predicted"/>
<accession>A0A9P0L0I7</accession>
<evidence type="ECO:0000313" key="2">
    <source>
        <dbReference type="Proteomes" id="UP001152888"/>
    </source>
</evidence>
<gene>
    <name evidence="1" type="ORF">ACAOBT_LOCUS15240</name>
</gene>
<name>A0A9P0L0I7_ACAOB</name>
<organism evidence="1 2">
    <name type="scientific">Acanthoscelides obtectus</name>
    <name type="common">Bean weevil</name>
    <name type="synonym">Bruchus obtectus</name>
    <dbReference type="NCBI Taxonomy" id="200917"/>
    <lineage>
        <taxon>Eukaryota</taxon>
        <taxon>Metazoa</taxon>
        <taxon>Ecdysozoa</taxon>
        <taxon>Arthropoda</taxon>
        <taxon>Hexapoda</taxon>
        <taxon>Insecta</taxon>
        <taxon>Pterygota</taxon>
        <taxon>Neoptera</taxon>
        <taxon>Endopterygota</taxon>
        <taxon>Coleoptera</taxon>
        <taxon>Polyphaga</taxon>
        <taxon>Cucujiformia</taxon>
        <taxon>Chrysomeloidea</taxon>
        <taxon>Chrysomelidae</taxon>
        <taxon>Bruchinae</taxon>
        <taxon>Bruchini</taxon>
        <taxon>Acanthoscelides</taxon>
    </lineage>
</organism>
<sequence>MAQFVVSPFIGIAIQQFAISVTQNFSEDIAATEKEVIAFQNDLALKSLVSNIKCMWPPVKLIGYVNKTISTVIDNQKSISDKIEQLRIAPNGTSFALSHYIKVHEILSQKKKDTEIYIQNEKGVIPGHPIALEGIKGVIITRLLVKRPALEKVSLDKLHQIQVQDSDEERRGSRITSWGASSMGYLLSGGVVKSFVLIIKYLRRENSSARTFPFFFCKSEALGMGNGTVAPPWIRASLTKNQTMIKRCVYLWDLVCEKYKIIIFLFS</sequence>
<dbReference type="EMBL" id="CAKOFQ010006928">
    <property type="protein sequence ID" value="CAH1982850.1"/>
    <property type="molecule type" value="Genomic_DNA"/>
</dbReference>
<dbReference type="AlphaFoldDB" id="A0A9P0L0I7"/>
<protein>
    <submittedName>
        <fullName evidence="1">Uncharacterized protein</fullName>
    </submittedName>
</protein>
<dbReference type="Proteomes" id="UP001152888">
    <property type="component" value="Unassembled WGS sequence"/>
</dbReference>
<keyword evidence="2" id="KW-1185">Reference proteome</keyword>
<comment type="caution">
    <text evidence="1">The sequence shown here is derived from an EMBL/GenBank/DDBJ whole genome shotgun (WGS) entry which is preliminary data.</text>
</comment>